<organism evidence="1 2">
    <name type="scientific">Lutibacter holmesii</name>
    <dbReference type="NCBI Taxonomy" id="1137985"/>
    <lineage>
        <taxon>Bacteria</taxon>
        <taxon>Pseudomonadati</taxon>
        <taxon>Bacteroidota</taxon>
        <taxon>Flavobacteriia</taxon>
        <taxon>Flavobacteriales</taxon>
        <taxon>Flavobacteriaceae</taxon>
        <taxon>Lutibacter</taxon>
    </lineage>
</organism>
<sequence length="125" mass="13548">MKTIIAILRIHTMNKTKEALSNAGLPSFTATGQVYGRGKGKWDAEVMEGVKNNQPEAIALLGPEPRLRLHRMITLTVADSKVKTAVQEIMNSNRTNAPGDGKIFVLPSTEALSIRTGEFGDSVLD</sequence>
<comment type="caution">
    <text evidence="1">The sequence shown here is derived from an EMBL/GenBank/DDBJ whole genome shotgun (WGS) entry which is preliminary data.</text>
</comment>
<name>A0ABW3WR60_9FLAO</name>
<dbReference type="PANTHER" id="PTHR30115:SF11">
    <property type="entry name" value="NITROGEN REGULATORY PROTEIN P-II HOMOLOG"/>
    <property type="match status" value="1"/>
</dbReference>
<dbReference type="SMART" id="SM00938">
    <property type="entry name" value="P-II"/>
    <property type="match status" value="1"/>
</dbReference>
<keyword evidence="2" id="KW-1185">Reference proteome</keyword>
<dbReference type="Pfam" id="PF00543">
    <property type="entry name" value="P-II"/>
    <property type="match status" value="1"/>
</dbReference>
<accession>A0ABW3WR60</accession>
<evidence type="ECO:0000313" key="1">
    <source>
        <dbReference type="EMBL" id="MFD1294799.1"/>
    </source>
</evidence>
<reference evidence="2" key="1">
    <citation type="journal article" date="2019" name="Int. J. Syst. Evol. Microbiol.">
        <title>The Global Catalogue of Microorganisms (GCM) 10K type strain sequencing project: providing services to taxonomists for standard genome sequencing and annotation.</title>
        <authorList>
            <consortium name="The Broad Institute Genomics Platform"/>
            <consortium name="The Broad Institute Genome Sequencing Center for Infectious Disease"/>
            <person name="Wu L."/>
            <person name="Ma J."/>
        </authorList>
    </citation>
    <scope>NUCLEOTIDE SEQUENCE [LARGE SCALE GENOMIC DNA]</scope>
    <source>
        <strain evidence="2">CCUG 62221</strain>
    </source>
</reference>
<dbReference type="InterPro" id="IPR011322">
    <property type="entry name" value="N-reg_PII-like_a/b"/>
</dbReference>
<proteinExistence type="predicted"/>
<dbReference type="PRINTS" id="PR00340">
    <property type="entry name" value="PIIGLNB"/>
</dbReference>
<evidence type="ECO:0000313" key="2">
    <source>
        <dbReference type="Proteomes" id="UP001597241"/>
    </source>
</evidence>
<dbReference type="SUPFAM" id="SSF54913">
    <property type="entry name" value="GlnB-like"/>
    <property type="match status" value="1"/>
</dbReference>
<dbReference type="PROSITE" id="PS51343">
    <property type="entry name" value="PII_GLNB_DOM"/>
    <property type="match status" value="1"/>
</dbReference>
<dbReference type="EMBL" id="JBHTMV010000009">
    <property type="protein sequence ID" value="MFD1294799.1"/>
    <property type="molecule type" value="Genomic_DNA"/>
</dbReference>
<dbReference type="Proteomes" id="UP001597241">
    <property type="component" value="Unassembled WGS sequence"/>
</dbReference>
<dbReference type="PANTHER" id="PTHR30115">
    <property type="entry name" value="NITROGEN REGULATORY PROTEIN P-II"/>
    <property type="match status" value="1"/>
</dbReference>
<dbReference type="InterPro" id="IPR002187">
    <property type="entry name" value="N-reg_PII"/>
</dbReference>
<protein>
    <submittedName>
        <fullName evidence="1">P-II family nitrogen regulator</fullName>
    </submittedName>
</protein>
<dbReference type="RefSeq" id="WP_386810160.1">
    <property type="nucleotide sequence ID" value="NZ_JBHTMV010000009.1"/>
</dbReference>
<dbReference type="InterPro" id="IPR015867">
    <property type="entry name" value="N-reg_PII/ATP_PRibTrfase_C"/>
</dbReference>
<dbReference type="Gene3D" id="3.30.70.120">
    <property type="match status" value="1"/>
</dbReference>
<gene>
    <name evidence="1" type="ORF">ACFQ5N_13225</name>
</gene>